<name>A0A0C9YPC2_9AGAM</name>
<dbReference type="EMBL" id="KN833804">
    <property type="protein sequence ID" value="KIK18471.1"/>
    <property type="molecule type" value="Genomic_DNA"/>
</dbReference>
<reference evidence="2" key="2">
    <citation type="submission" date="2015-01" db="EMBL/GenBank/DDBJ databases">
        <title>Evolutionary Origins and Diversification of the Mycorrhizal Mutualists.</title>
        <authorList>
            <consortium name="DOE Joint Genome Institute"/>
            <consortium name="Mycorrhizal Genomics Consortium"/>
            <person name="Kohler A."/>
            <person name="Kuo A."/>
            <person name="Nagy L.G."/>
            <person name="Floudas D."/>
            <person name="Copeland A."/>
            <person name="Barry K.W."/>
            <person name="Cichocki N."/>
            <person name="Veneault-Fourrey C."/>
            <person name="LaButti K."/>
            <person name="Lindquist E.A."/>
            <person name="Lipzen A."/>
            <person name="Lundell T."/>
            <person name="Morin E."/>
            <person name="Murat C."/>
            <person name="Riley R."/>
            <person name="Ohm R."/>
            <person name="Sun H."/>
            <person name="Tunlid A."/>
            <person name="Henrissat B."/>
            <person name="Grigoriev I.V."/>
            <person name="Hibbett D.S."/>
            <person name="Martin F."/>
        </authorList>
    </citation>
    <scope>NUCLEOTIDE SEQUENCE [LARGE SCALE GENOMIC DNA]</scope>
    <source>
        <strain evidence="2">441</strain>
    </source>
</reference>
<proteinExistence type="predicted"/>
<protein>
    <submittedName>
        <fullName evidence="1">Uncharacterized protein</fullName>
    </submittedName>
</protein>
<dbReference type="HOGENOM" id="CLU_101491_0_0_1"/>
<dbReference type="STRING" id="765257.A0A0C9YPC2"/>
<accession>A0A0C9YPC2</accession>
<keyword evidence="2" id="KW-1185">Reference proteome</keyword>
<organism evidence="1 2">
    <name type="scientific">Pisolithus microcarpus 441</name>
    <dbReference type="NCBI Taxonomy" id="765257"/>
    <lineage>
        <taxon>Eukaryota</taxon>
        <taxon>Fungi</taxon>
        <taxon>Dikarya</taxon>
        <taxon>Basidiomycota</taxon>
        <taxon>Agaricomycotina</taxon>
        <taxon>Agaricomycetes</taxon>
        <taxon>Agaricomycetidae</taxon>
        <taxon>Boletales</taxon>
        <taxon>Sclerodermatineae</taxon>
        <taxon>Pisolithaceae</taxon>
        <taxon>Pisolithus</taxon>
    </lineage>
</organism>
<evidence type="ECO:0000313" key="1">
    <source>
        <dbReference type="EMBL" id="KIK18471.1"/>
    </source>
</evidence>
<sequence>IRKFSNNVSGLTKLAARDFEDILQCAIPVFDGLLPEPYNTIVLDLLFELATWHAFGKLRMHTETTLFHFGNCTARLGQAFHKFSRDCCSKFTTYDLPRETAARARRRGAQSTKTGTVGGTTGVGSKCRVFNMSTYKLHALGDYVKSIWEFGTTDNYSTQVVIESYMSC</sequence>
<reference evidence="1 2" key="1">
    <citation type="submission" date="2014-04" db="EMBL/GenBank/DDBJ databases">
        <authorList>
            <consortium name="DOE Joint Genome Institute"/>
            <person name="Kuo A."/>
            <person name="Kohler A."/>
            <person name="Costa M.D."/>
            <person name="Nagy L.G."/>
            <person name="Floudas D."/>
            <person name="Copeland A."/>
            <person name="Barry K.W."/>
            <person name="Cichocki N."/>
            <person name="Veneault-Fourrey C."/>
            <person name="LaButti K."/>
            <person name="Lindquist E.A."/>
            <person name="Lipzen A."/>
            <person name="Lundell T."/>
            <person name="Morin E."/>
            <person name="Murat C."/>
            <person name="Sun H."/>
            <person name="Tunlid A."/>
            <person name="Henrissat B."/>
            <person name="Grigoriev I.V."/>
            <person name="Hibbett D.S."/>
            <person name="Martin F."/>
            <person name="Nordberg H.P."/>
            <person name="Cantor M.N."/>
            <person name="Hua S.X."/>
        </authorList>
    </citation>
    <scope>NUCLEOTIDE SEQUENCE [LARGE SCALE GENOMIC DNA]</scope>
    <source>
        <strain evidence="1 2">441</strain>
    </source>
</reference>
<gene>
    <name evidence="1" type="ORF">PISMIDRAFT_109380</name>
</gene>
<feature type="non-terminal residue" evidence="1">
    <location>
        <position position="168"/>
    </location>
</feature>
<dbReference type="Proteomes" id="UP000054018">
    <property type="component" value="Unassembled WGS sequence"/>
</dbReference>
<dbReference type="OrthoDB" id="3269417at2759"/>
<evidence type="ECO:0000313" key="2">
    <source>
        <dbReference type="Proteomes" id="UP000054018"/>
    </source>
</evidence>
<dbReference type="AlphaFoldDB" id="A0A0C9YPC2"/>